<evidence type="ECO:0000313" key="11">
    <source>
        <dbReference type="EMBL" id="NGE87827.1"/>
    </source>
</evidence>
<dbReference type="Gene3D" id="3.40.1690.10">
    <property type="entry name" value="secretion proteins EscU"/>
    <property type="match status" value="1"/>
</dbReference>
<dbReference type="GO" id="GO:0009306">
    <property type="term" value="P:protein secretion"/>
    <property type="evidence" value="ECO:0007669"/>
    <property type="project" value="InterPro"/>
</dbReference>
<dbReference type="PANTHER" id="PTHR30531:SF14">
    <property type="entry name" value="SURFACE PRESENTATION OF ANTIGENS PROTEIN SPAS"/>
    <property type="match status" value="1"/>
</dbReference>
<organism evidence="13 14">
    <name type="scientific">Escherichia coli</name>
    <dbReference type="NCBI Taxonomy" id="562"/>
    <lineage>
        <taxon>Bacteria</taxon>
        <taxon>Pseudomonadati</taxon>
        <taxon>Pseudomonadota</taxon>
        <taxon>Gammaproteobacteria</taxon>
        <taxon>Enterobacterales</taxon>
        <taxon>Enterobacteriaceae</taxon>
        <taxon>Escherichia</taxon>
    </lineage>
</organism>
<keyword evidence="4 9" id="KW-0812">Transmembrane</keyword>
<evidence type="ECO:0000313" key="13">
    <source>
        <dbReference type="EMBL" id="RRD74012.1"/>
    </source>
</evidence>
<evidence type="ECO:0000313" key="15">
    <source>
        <dbReference type="Proteomes" id="UP000300926"/>
    </source>
</evidence>
<evidence type="ECO:0000313" key="10">
    <source>
        <dbReference type="EMBL" id="GCO10080.1"/>
    </source>
</evidence>
<evidence type="ECO:0000256" key="6">
    <source>
        <dbReference type="ARBA" id="ARBA00023026"/>
    </source>
</evidence>
<evidence type="ECO:0000256" key="2">
    <source>
        <dbReference type="ARBA" id="ARBA00010690"/>
    </source>
</evidence>
<evidence type="ECO:0000256" key="5">
    <source>
        <dbReference type="ARBA" id="ARBA00022989"/>
    </source>
</evidence>
<reference evidence="11 16" key="3">
    <citation type="submission" date="2020-02" db="EMBL/GenBank/DDBJ databases">
        <title>WGS of Carbapenem-Resistant Enterobacteriaceae.</title>
        <authorList>
            <person name="Tokajian S."/>
            <person name="El Chaar M."/>
            <person name="El Khoury M."/>
        </authorList>
    </citation>
    <scope>NUCLEOTIDE SEQUENCE [LARGE SCALE GENOMIC DNA]</scope>
    <source>
        <strain evidence="11 16">ECM_75</strain>
    </source>
</reference>
<feature type="transmembrane region" description="Helical" evidence="9">
    <location>
        <begin position="134"/>
        <end position="152"/>
    </location>
</feature>
<name>A0A0A1A8N9_ECOLX</name>
<gene>
    <name evidence="10" type="primary">eprS</name>
    <name evidence="13" type="ORF">EIA08_17550</name>
    <name evidence="10" type="ORF">ExPECSC038_00051</name>
    <name evidence="11" type="ORF">G5603_06440</name>
    <name evidence="12" type="ORF">HVW04_20825</name>
</gene>
<evidence type="ECO:0000313" key="16">
    <source>
        <dbReference type="Proteomes" id="UP000472856"/>
    </source>
</evidence>
<protein>
    <submittedName>
        <fullName evidence="13">EscU/YscU/HrcU family type III secretion system export apparatus switch protein</fullName>
    </submittedName>
    <submittedName>
        <fullName evidence="10">T3SS component EprS</fullName>
    </submittedName>
</protein>
<evidence type="ECO:0000313" key="14">
    <source>
        <dbReference type="Proteomes" id="UP000271008"/>
    </source>
</evidence>
<reference evidence="13 14" key="2">
    <citation type="submission" date="2018-11" db="EMBL/GenBank/DDBJ databases">
        <title>Enterobacteriaceae from Patient.</title>
        <authorList>
            <person name="Shen C."/>
            <person name="Yang Y."/>
            <person name="Tian G."/>
        </authorList>
    </citation>
    <scope>NUCLEOTIDE SEQUENCE [LARGE SCALE GENOMIC DNA]</scope>
    <source>
        <strain evidence="13 14">GBGD28</strain>
    </source>
</reference>
<dbReference type="Pfam" id="PF01312">
    <property type="entry name" value="Bac_export_2"/>
    <property type="match status" value="1"/>
</dbReference>
<dbReference type="Proteomes" id="UP000271008">
    <property type="component" value="Unassembled WGS sequence"/>
</dbReference>
<dbReference type="RefSeq" id="WP_022646073.1">
    <property type="nucleotide sequence ID" value="NZ_AP022098.1"/>
</dbReference>
<feature type="compositionally biased region" description="Basic and acidic residues" evidence="8">
    <location>
        <begin position="352"/>
        <end position="373"/>
    </location>
</feature>
<evidence type="ECO:0000256" key="4">
    <source>
        <dbReference type="ARBA" id="ARBA00022692"/>
    </source>
</evidence>
<evidence type="ECO:0000256" key="3">
    <source>
        <dbReference type="ARBA" id="ARBA00022475"/>
    </source>
</evidence>
<evidence type="ECO:0000256" key="1">
    <source>
        <dbReference type="ARBA" id="ARBA00004651"/>
    </source>
</evidence>
<keyword evidence="7 9" id="KW-0472">Membrane</keyword>
<proteinExistence type="inferred from homology"/>
<dbReference type="EMBL" id="RQTU01000019">
    <property type="protein sequence ID" value="RRD74012.1"/>
    <property type="molecule type" value="Genomic_DNA"/>
</dbReference>
<dbReference type="InterPro" id="IPR006135">
    <property type="entry name" value="T3SS_substrate_exporter"/>
</dbReference>
<dbReference type="InterPro" id="IPR006307">
    <property type="entry name" value="BsaZ-like"/>
</dbReference>
<dbReference type="EMBL" id="BFIH01000004">
    <property type="protein sequence ID" value="GCO10080.1"/>
    <property type="molecule type" value="Genomic_DNA"/>
</dbReference>
<dbReference type="EMBL" id="JAAJRI010000003">
    <property type="protein sequence ID" value="NGE87827.1"/>
    <property type="molecule type" value="Genomic_DNA"/>
</dbReference>
<feature type="transmembrane region" description="Helical" evidence="9">
    <location>
        <begin position="178"/>
        <end position="204"/>
    </location>
</feature>
<dbReference type="EMBL" id="CP057975">
    <property type="protein sequence ID" value="QMP47154.1"/>
    <property type="molecule type" value="Genomic_DNA"/>
</dbReference>
<feature type="transmembrane region" description="Helical" evidence="9">
    <location>
        <begin position="77"/>
        <end position="98"/>
    </location>
</feature>
<evidence type="ECO:0000256" key="8">
    <source>
        <dbReference type="SAM" id="MobiDB-lite"/>
    </source>
</evidence>
<keyword evidence="6" id="KW-0843">Virulence</keyword>
<dbReference type="AlphaFoldDB" id="A0A0A1A8N9"/>
<evidence type="ECO:0000313" key="17">
    <source>
        <dbReference type="Proteomes" id="UP000514715"/>
    </source>
</evidence>
<dbReference type="SUPFAM" id="SSF160544">
    <property type="entry name" value="EscU C-terminal domain-like"/>
    <property type="match status" value="1"/>
</dbReference>
<evidence type="ECO:0000256" key="9">
    <source>
        <dbReference type="SAM" id="Phobius"/>
    </source>
</evidence>
<keyword evidence="3" id="KW-1003">Cell membrane</keyword>
<dbReference type="NCBIfam" id="NF006017">
    <property type="entry name" value="PRK08156.1"/>
    <property type="match status" value="1"/>
</dbReference>
<dbReference type="Proteomes" id="UP000472856">
    <property type="component" value="Unassembled WGS sequence"/>
</dbReference>
<comment type="similarity">
    <text evidence="2">Belongs to the type III secretion exporter family.</text>
</comment>
<dbReference type="PRINTS" id="PR00950">
    <property type="entry name" value="TYPE3IMSPROT"/>
</dbReference>
<comment type="subcellular location">
    <subcellularLocation>
        <location evidence="1">Cell membrane</location>
        <topology evidence="1">Multi-pass membrane protein</topology>
    </subcellularLocation>
</comment>
<dbReference type="NCBIfam" id="TIGR01404">
    <property type="entry name" value="FlhB_rel_III"/>
    <property type="match status" value="1"/>
</dbReference>
<dbReference type="PANTHER" id="PTHR30531">
    <property type="entry name" value="FLAGELLAR BIOSYNTHETIC PROTEIN FLHB"/>
    <property type="match status" value="1"/>
</dbReference>
<evidence type="ECO:0000313" key="12">
    <source>
        <dbReference type="EMBL" id="QMP47154.1"/>
    </source>
</evidence>
<evidence type="ECO:0000256" key="7">
    <source>
        <dbReference type="ARBA" id="ARBA00023136"/>
    </source>
</evidence>
<reference evidence="12 17" key="4">
    <citation type="submission" date="2020-06" db="EMBL/GenBank/DDBJ databases">
        <title>REHAB project genomes.</title>
        <authorList>
            <person name="Shaw L.P."/>
        </authorList>
    </citation>
    <scope>NUCLEOTIDE SEQUENCE [LARGE SCALE GENOMIC DNA]</scope>
    <source>
        <strain evidence="12 17">RHB07-C04</strain>
    </source>
</reference>
<sequence>MANKTEKPTQKKLQDASKKGQILKSRDLTVSVIMLVGTLYLGYVFDVHHIMSILEYILDHNAKPDIWDYFKAMGIGWLKTIIPFLLVCMFTTILVSWFQSKMQLATEAIKFKFDSLNPVNGLKRIFGLKTVKEFVKAILYIIFFALAIKVFWTNHKSLLFKTLDGDIISLLSDWGEMLFLLILYCLGSMIIVLIFDFIAEYFLFMKDMKMDKQEVKREYKEQEGNPEIKSKRRERHQEILSEQLKSDVSNSRLMIANPTHIAIGIYFKPHLSPIPLISVRETNEVALAVRKYAKEIGIPIITDKKLARKIYATHRRYDYVSFENIDEILRLLLWLEDVENAGQPVPDELLPSEDKFKEGEDTKSENKDNNLKN</sequence>
<dbReference type="InterPro" id="IPR029025">
    <property type="entry name" value="T3SS_substrate_exporter_C"/>
</dbReference>
<keyword evidence="5 9" id="KW-1133">Transmembrane helix</keyword>
<dbReference type="Proteomes" id="UP000300926">
    <property type="component" value="Unassembled WGS sequence"/>
</dbReference>
<feature type="transmembrane region" description="Helical" evidence="9">
    <location>
        <begin position="28"/>
        <end position="45"/>
    </location>
</feature>
<dbReference type="GO" id="GO:0005886">
    <property type="term" value="C:plasma membrane"/>
    <property type="evidence" value="ECO:0007669"/>
    <property type="project" value="UniProtKB-SubCell"/>
</dbReference>
<dbReference type="Proteomes" id="UP000514715">
    <property type="component" value="Chromosome"/>
</dbReference>
<accession>A0A0A1A8N9</accession>
<feature type="region of interest" description="Disordered" evidence="8">
    <location>
        <begin position="343"/>
        <end position="373"/>
    </location>
</feature>
<dbReference type="Gene3D" id="6.10.250.2080">
    <property type="match status" value="1"/>
</dbReference>
<reference evidence="10 15" key="1">
    <citation type="submission" date="2018-04" db="EMBL/GenBank/DDBJ databases">
        <title>Large scale genomics of bovine and human commensal E. coli to reveal the emerging process of EHEC.</title>
        <authorList>
            <person name="Arimizu Y."/>
            <person name="Ogura Y."/>
        </authorList>
    </citation>
    <scope>NUCLEOTIDE SEQUENCE [LARGE SCALE GENOMIC DNA]</scope>
    <source>
        <strain evidence="10 15">ECSC038</strain>
    </source>
</reference>